<evidence type="ECO:0000256" key="2">
    <source>
        <dbReference type="SAM" id="Phobius"/>
    </source>
</evidence>
<evidence type="ECO:0000313" key="4">
    <source>
        <dbReference type="EMBL" id="MCX2966268.1"/>
    </source>
</evidence>
<dbReference type="Proteomes" id="UP001143347">
    <property type="component" value="Unassembled WGS sequence"/>
</dbReference>
<dbReference type="RefSeq" id="WP_266063177.1">
    <property type="nucleotide sequence ID" value="NZ_JAPKFM010000024.1"/>
</dbReference>
<keyword evidence="2" id="KW-0472">Membrane</keyword>
<feature type="transmembrane region" description="Helical" evidence="2">
    <location>
        <begin position="171"/>
        <end position="189"/>
    </location>
</feature>
<feature type="compositionally biased region" description="Low complexity" evidence="1">
    <location>
        <begin position="319"/>
        <end position="330"/>
    </location>
</feature>
<evidence type="ECO:0000256" key="1">
    <source>
        <dbReference type="SAM" id="MobiDB-lite"/>
    </source>
</evidence>
<feature type="transmembrane region" description="Helical" evidence="2">
    <location>
        <begin position="56"/>
        <end position="73"/>
    </location>
</feature>
<name>A0A9X3I5X7_9ACTN</name>
<feature type="transmembrane region" description="Helical" evidence="2">
    <location>
        <begin position="93"/>
        <end position="114"/>
    </location>
</feature>
<proteinExistence type="predicted"/>
<feature type="domain" description="DUF6545" evidence="3">
    <location>
        <begin position="204"/>
        <end position="310"/>
    </location>
</feature>
<reference evidence="4" key="1">
    <citation type="submission" date="2022-10" db="EMBL/GenBank/DDBJ databases">
        <title>WGS of marine actinomycetes from Thailand.</title>
        <authorList>
            <person name="Thawai C."/>
        </authorList>
    </citation>
    <scope>NUCLEOTIDE SEQUENCE</scope>
    <source>
        <strain evidence="4">SW21</strain>
    </source>
</reference>
<gene>
    <name evidence="4" type="ORF">OSB52_19480</name>
</gene>
<protein>
    <recommendedName>
        <fullName evidence="3">DUF6545 domain-containing protein</fullName>
    </recommendedName>
</protein>
<feature type="region of interest" description="Disordered" evidence="1">
    <location>
        <begin position="309"/>
        <end position="330"/>
    </location>
</feature>
<keyword evidence="5" id="KW-1185">Reference proteome</keyword>
<feature type="transmembrane region" description="Helical" evidence="2">
    <location>
        <begin position="126"/>
        <end position="145"/>
    </location>
</feature>
<evidence type="ECO:0000259" key="3">
    <source>
        <dbReference type="Pfam" id="PF20182"/>
    </source>
</evidence>
<organism evidence="4 5">
    <name type="scientific">Gordonia aquimaris</name>
    <dbReference type="NCBI Taxonomy" id="2984863"/>
    <lineage>
        <taxon>Bacteria</taxon>
        <taxon>Bacillati</taxon>
        <taxon>Actinomycetota</taxon>
        <taxon>Actinomycetes</taxon>
        <taxon>Mycobacteriales</taxon>
        <taxon>Gordoniaceae</taxon>
        <taxon>Gordonia</taxon>
    </lineage>
</organism>
<accession>A0A9X3I5X7</accession>
<dbReference type="AlphaFoldDB" id="A0A9X3I5X7"/>
<sequence>MALRNATVQGVLADLGVTLTDVRSLTHLFVLLSAAALAVVGFLWERGRLPSRRLPYWLVAAAFVIAAALWLLASPARSQGIAVEELEGWRTAAYMTLYSLPTPIAELPALFTAVVMLRERSTRPRLLFGAVVLVAIASSWLDHLYRLVTGWFLAFGADNDFTDARSGSNDALFLPILAVLVIIGIPNIVSSFQVRFGRDPDSLSVRLLAPLWRSLTSALPEYRLVETHTFVHPAEMAYRMRIEIDECVVELAGWLPDGATWPEDATGRAALLEEALERFRAGRTRSHASAPAWLKSDTQIDDVARAWRGVQPTHLGRPSTRTSTTTSTHL</sequence>
<dbReference type="EMBL" id="JAPKFM010000024">
    <property type="protein sequence ID" value="MCX2966268.1"/>
    <property type="molecule type" value="Genomic_DNA"/>
</dbReference>
<evidence type="ECO:0000313" key="5">
    <source>
        <dbReference type="Proteomes" id="UP001143347"/>
    </source>
</evidence>
<keyword evidence="2" id="KW-0812">Transmembrane</keyword>
<keyword evidence="2" id="KW-1133">Transmembrane helix</keyword>
<dbReference type="Pfam" id="PF20182">
    <property type="entry name" value="DUF6545"/>
    <property type="match status" value="1"/>
</dbReference>
<feature type="transmembrane region" description="Helical" evidence="2">
    <location>
        <begin position="25"/>
        <end position="44"/>
    </location>
</feature>
<comment type="caution">
    <text evidence="4">The sequence shown here is derived from an EMBL/GenBank/DDBJ whole genome shotgun (WGS) entry which is preliminary data.</text>
</comment>
<dbReference type="InterPro" id="IPR046675">
    <property type="entry name" value="DUF6545"/>
</dbReference>